<feature type="transmembrane region" description="Helical" evidence="1">
    <location>
        <begin position="173"/>
        <end position="193"/>
    </location>
</feature>
<evidence type="ECO:0000313" key="3">
    <source>
        <dbReference type="Proteomes" id="UP000176326"/>
    </source>
</evidence>
<feature type="transmembrane region" description="Helical" evidence="1">
    <location>
        <begin position="61"/>
        <end position="82"/>
    </location>
</feature>
<feature type="transmembrane region" description="Helical" evidence="1">
    <location>
        <begin position="279"/>
        <end position="298"/>
    </location>
</feature>
<evidence type="ECO:0000313" key="2">
    <source>
        <dbReference type="EMBL" id="OGZ28080.1"/>
    </source>
</evidence>
<accession>A0A1G2ERW3</accession>
<name>A0A1G2ERW3_9BACT</name>
<organism evidence="2 3">
    <name type="scientific">Candidatus Nealsonbacteria bacterium RIFOXYC1_FULL_40_7</name>
    <dbReference type="NCBI Taxonomy" id="1801678"/>
    <lineage>
        <taxon>Bacteria</taxon>
        <taxon>Candidatus Nealsoniibacteriota</taxon>
    </lineage>
</organism>
<sequence length="299" mass="33458">MTWLLLAIAAYLLFAVVSLGDRRLLLQAPEPKTYAFYVGTLGISAVLLIPFVGFFIPDLRVIGLCFLAALFYMLFIFFMYFALERFEVSRIIPATGGFVPVITLLIVYFFIESGSLGSKELLAFILLVSGSIAVSIDFSKIVSLKSLLISLWIALLASLSFIFSKLVYSNVSFWPGFIWIRVIAFLLALFFIFSKTVRDDLTGKKKSFSSKNLVFFIFIQILGALAYILQNWAVALAGFSFLPFINALQGIQYAFIFIIVFIVSLKLPRVFEENISTKVALQKISAIIVMSIGFVLLAR</sequence>
<keyword evidence="1" id="KW-1133">Transmembrane helix</keyword>
<reference evidence="2 3" key="1">
    <citation type="journal article" date="2016" name="Nat. Commun.">
        <title>Thousands of microbial genomes shed light on interconnected biogeochemical processes in an aquifer system.</title>
        <authorList>
            <person name="Anantharaman K."/>
            <person name="Brown C.T."/>
            <person name="Hug L.A."/>
            <person name="Sharon I."/>
            <person name="Castelle C.J."/>
            <person name="Probst A.J."/>
            <person name="Thomas B.C."/>
            <person name="Singh A."/>
            <person name="Wilkins M.J."/>
            <person name="Karaoz U."/>
            <person name="Brodie E.L."/>
            <person name="Williams K.H."/>
            <person name="Hubbard S.S."/>
            <person name="Banfield J.F."/>
        </authorList>
    </citation>
    <scope>NUCLEOTIDE SEQUENCE [LARGE SCALE GENOMIC DNA]</scope>
</reference>
<keyword evidence="1" id="KW-0812">Transmembrane</keyword>
<gene>
    <name evidence="2" type="ORF">A2427_03380</name>
</gene>
<feature type="transmembrane region" description="Helical" evidence="1">
    <location>
        <begin position="147"/>
        <end position="167"/>
    </location>
</feature>
<feature type="transmembrane region" description="Helical" evidence="1">
    <location>
        <begin position="36"/>
        <end position="56"/>
    </location>
</feature>
<keyword evidence="1" id="KW-0472">Membrane</keyword>
<feature type="transmembrane region" description="Helical" evidence="1">
    <location>
        <begin position="88"/>
        <end position="111"/>
    </location>
</feature>
<feature type="transmembrane region" description="Helical" evidence="1">
    <location>
        <begin position="250"/>
        <end position="267"/>
    </location>
</feature>
<protein>
    <recommendedName>
        <fullName evidence="4">EamA domain-containing protein</fullName>
    </recommendedName>
</protein>
<evidence type="ECO:0000256" key="1">
    <source>
        <dbReference type="SAM" id="Phobius"/>
    </source>
</evidence>
<dbReference type="AlphaFoldDB" id="A0A1G2ERW3"/>
<evidence type="ECO:0008006" key="4">
    <source>
        <dbReference type="Google" id="ProtNLM"/>
    </source>
</evidence>
<proteinExistence type="predicted"/>
<dbReference type="Proteomes" id="UP000176326">
    <property type="component" value="Unassembled WGS sequence"/>
</dbReference>
<feature type="transmembrane region" description="Helical" evidence="1">
    <location>
        <begin position="213"/>
        <end position="230"/>
    </location>
</feature>
<comment type="caution">
    <text evidence="2">The sequence shown here is derived from an EMBL/GenBank/DDBJ whole genome shotgun (WGS) entry which is preliminary data.</text>
</comment>
<dbReference type="EMBL" id="MHMN01000029">
    <property type="protein sequence ID" value="OGZ28080.1"/>
    <property type="molecule type" value="Genomic_DNA"/>
</dbReference>